<dbReference type="AlphaFoldDB" id="Q2K8N3"/>
<organism evidence="1 2">
    <name type="scientific">Rhizobium etli (strain ATCC 51251 / DSM 11541 / JCM 21823 / NBRC 15573 / CFN 42)</name>
    <dbReference type="NCBI Taxonomy" id="347834"/>
    <lineage>
        <taxon>Bacteria</taxon>
        <taxon>Pseudomonadati</taxon>
        <taxon>Pseudomonadota</taxon>
        <taxon>Alphaproteobacteria</taxon>
        <taxon>Hyphomicrobiales</taxon>
        <taxon>Rhizobiaceae</taxon>
        <taxon>Rhizobium/Agrobacterium group</taxon>
        <taxon>Rhizobium</taxon>
    </lineage>
</organism>
<dbReference type="eggNOG" id="ENOG5031BQB">
    <property type="taxonomic scope" value="Bacteria"/>
</dbReference>
<dbReference type="KEGG" id="ret:RHE_CH02018"/>
<gene>
    <name evidence="1" type="ordered locus">RHE_CH02018</name>
</gene>
<reference evidence="1 2" key="1">
    <citation type="journal article" date="2006" name="Proc. Natl. Acad. Sci. U.S.A.">
        <title>The partitioned Rhizobium etli genome: genetic and metabolic redundancy in seven interacting replicons.</title>
        <authorList>
            <person name="Gonzalez V."/>
            <person name="Santamaria R.I."/>
            <person name="Bustos P."/>
            <person name="Hernandez-Gonzalez I."/>
            <person name="Medrano-Soto A."/>
            <person name="Moreno-Hagelsieb G."/>
            <person name="Janga S.C."/>
            <person name="Ramirez M.A."/>
            <person name="Jimenez-Jacinto V."/>
            <person name="Collado-Vides J."/>
            <person name="Davila G."/>
        </authorList>
    </citation>
    <scope>NUCLEOTIDE SEQUENCE [LARGE SCALE GENOMIC DNA]</scope>
    <source>
        <strain evidence="2">ATCC 51251 / DSM 11541 / JCM 21823 / NBRC 15573 / CFN 42</strain>
    </source>
</reference>
<evidence type="ECO:0000313" key="1">
    <source>
        <dbReference type="EMBL" id="ABC90803.1"/>
    </source>
</evidence>
<dbReference type="Proteomes" id="UP000001936">
    <property type="component" value="Chromosome"/>
</dbReference>
<keyword evidence="2" id="KW-1185">Reference proteome</keyword>
<dbReference type="HOGENOM" id="CLU_2131477_0_0_5"/>
<sequence length="113" mass="12905">MEAARQGAALAVNELRAQLHQAPDDATLQKLRAYLADPGSLTNPRDHWAHSGIICLIAETSRGKAKSTAWFMKFQRESGLGECFSRSSPAYGRRREWSFFDIKLAWDAYYRRR</sequence>
<dbReference type="OrthoDB" id="7857964at2"/>
<dbReference type="EMBL" id="CP000133">
    <property type="protein sequence ID" value="ABC90803.1"/>
    <property type="molecule type" value="Genomic_DNA"/>
</dbReference>
<accession>Q2K8N3</accession>
<proteinExistence type="predicted"/>
<evidence type="ECO:0000313" key="2">
    <source>
        <dbReference type="Proteomes" id="UP000001936"/>
    </source>
</evidence>
<name>Q2K8N3_RHIEC</name>
<protein>
    <submittedName>
        <fullName evidence="1">Uncharacterized protein</fullName>
    </submittedName>
</protein>